<dbReference type="STRING" id="596152.DesU5LDRAFT_2403"/>
<protein>
    <submittedName>
        <fullName evidence="1">Uncharacterized protein</fullName>
    </submittedName>
</protein>
<organism evidence="1">
    <name type="scientific">Desulfovibrio sp. U5L</name>
    <dbReference type="NCBI Taxonomy" id="596152"/>
    <lineage>
        <taxon>Bacteria</taxon>
        <taxon>Pseudomonadati</taxon>
        <taxon>Thermodesulfobacteriota</taxon>
        <taxon>Desulfovibrionia</taxon>
        <taxon>Desulfovibrionales</taxon>
        <taxon>Desulfovibrionaceae</taxon>
        <taxon>Desulfovibrio</taxon>
    </lineage>
</organism>
<dbReference type="AlphaFoldDB" id="I2Q2R0"/>
<dbReference type="EMBL" id="JH600068">
    <property type="protein sequence ID" value="EIG54066.1"/>
    <property type="molecule type" value="Genomic_DNA"/>
</dbReference>
<dbReference type="OrthoDB" id="5452435at2"/>
<accession>I2Q2R0</accession>
<sequence length="244" mass="27122">MTEDLTPYLERSASTDLPALLRAKEEAKKRMKDSPTKDNVDAFRTVRAEVARAAETAANPGEGRLFAKKLDALAYLKARGFQIQKTKFYDDCKAGLIPTDANGRFEEAVLLAYAAHLPVSAKEKDSKLSAAAQRRLESDGDLKAEQAKWARLRREKLEGRVVERAEVERGLAARAQFFRNQIENAGPLFGARIIAAVAGDEARLPEFLRLWEEMAEDWMDAWSADREFVVGTPDALEAPAPDAE</sequence>
<evidence type="ECO:0000313" key="1">
    <source>
        <dbReference type="EMBL" id="EIG54066.1"/>
    </source>
</evidence>
<reference evidence="1" key="1">
    <citation type="submission" date="2011-11" db="EMBL/GenBank/DDBJ databases">
        <title>Improved High-Quality Draft sequence of Desulfovibrio sp. U5L.</title>
        <authorList>
            <consortium name="US DOE Joint Genome Institute"/>
            <person name="Lucas S."/>
            <person name="Han J."/>
            <person name="Lapidus A."/>
            <person name="Cheng J.-F."/>
            <person name="Goodwin L."/>
            <person name="Pitluck S."/>
            <person name="Peters L."/>
            <person name="Ovchinnikova G."/>
            <person name="Held B."/>
            <person name="Detter J.C."/>
            <person name="Han C."/>
            <person name="Tapia R."/>
            <person name="Land M."/>
            <person name="Hauser L."/>
            <person name="Kyrpides N."/>
            <person name="Ivanova N."/>
            <person name="Pagani I."/>
            <person name="Gabster J."/>
            <person name="Walker C."/>
            <person name="Stolyar S."/>
            <person name="Stahl D."/>
            <person name="Arkin A."/>
            <person name="Dehal P."/>
            <person name="Hazen T."/>
            <person name="Woyke T."/>
        </authorList>
    </citation>
    <scope>NUCLEOTIDE SEQUENCE [LARGE SCALE GENOMIC DNA]</scope>
    <source>
        <strain evidence="1">U5L</strain>
    </source>
</reference>
<gene>
    <name evidence="1" type="ORF">DesU5LDRAFT_2403</name>
</gene>
<proteinExistence type="predicted"/>
<dbReference type="HOGENOM" id="CLU_1097234_0_0_7"/>
<dbReference type="eggNOG" id="ENOG5032EQQ">
    <property type="taxonomic scope" value="Bacteria"/>
</dbReference>
<name>I2Q2R0_9BACT</name>